<dbReference type="Proteomes" id="UP001283361">
    <property type="component" value="Unassembled WGS sequence"/>
</dbReference>
<keyword evidence="2" id="KW-1185">Reference proteome</keyword>
<comment type="caution">
    <text evidence="1">The sequence shown here is derived from an EMBL/GenBank/DDBJ whole genome shotgun (WGS) entry which is preliminary data.</text>
</comment>
<sequence>MDSPHQTSHHLPILPVYYQTVQHLCQAKDCHLFPKVGQTAQLCDHRNFGPTCRQALLINVKCFITSYLKTSHLSVRIDADTDD</sequence>
<organism evidence="1 2">
    <name type="scientific">Elysia crispata</name>
    <name type="common">lettuce slug</name>
    <dbReference type="NCBI Taxonomy" id="231223"/>
    <lineage>
        <taxon>Eukaryota</taxon>
        <taxon>Metazoa</taxon>
        <taxon>Spiralia</taxon>
        <taxon>Lophotrochozoa</taxon>
        <taxon>Mollusca</taxon>
        <taxon>Gastropoda</taxon>
        <taxon>Heterobranchia</taxon>
        <taxon>Euthyneura</taxon>
        <taxon>Panpulmonata</taxon>
        <taxon>Sacoglossa</taxon>
        <taxon>Placobranchoidea</taxon>
        <taxon>Plakobranchidae</taxon>
        <taxon>Elysia</taxon>
    </lineage>
</organism>
<evidence type="ECO:0000313" key="1">
    <source>
        <dbReference type="EMBL" id="KAK3800970.1"/>
    </source>
</evidence>
<dbReference type="EMBL" id="JAWDGP010000384">
    <property type="protein sequence ID" value="KAK3800970.1"/>
    <property type="molecule type" value="Genomic_DNA"/>
</dbReference>
<proteinExistence type="predicted"/>
<reference evidence="1" key="1">
    <citation type="journal article" date="2023" name="G3 (Bethesda)">
        <title>A reference genome for the long-term kleptoplast-retaining sea slug Elysia crispata morphotype clarki.</title>
        <authorList>
            <person name="Eastman K.E."/>
            <person name="Pendleton A.L."/>
            <person name="Shaikh M.A."/>
            <person name="Suttiyut T."/>
            <person name="Ogas R."/>
            <person name="Tomko P."/>
            <person name="Gavelis G."/>
            <person name="Widhalm J.R."/>
            <person name="Wisecaver J.H."/>
        </authorList>
    </citation>
    <scope>NUCLEOTIDE SEQUENCE</scope>
    <source>
        <strain evidence="1">ECLA1</strain>
    </source>
</reference>
<name>A0AAE1EBV7_9GAST</name>
<accession>A0AAE1EBV7</accession>
<protein>
    <submittedName>
        <fullName evidence="1">Uncharacterized protein</fullName>
    </submittedName>
</protein>
<dbReference type="AlphaFoldDB" id="A0AAE1EBV7"/>
<evidence type="ECO:0000313" key="2">
    <source>
        <dbReference type="Proteomes" id="UP001283361"/>
    </source>
</evidence>
<gene>
    <name evidence="1" type="ORF">RRG08_001218</name>
</gene>